<keyword evidence="2" id="KW-0902">Two-component regulatory system</keyword>
<dbReference type="InterPro" id="IPR001867">
    <property type="entry name" value="OmpR/PhoB-type_DNA-bd"/>
</dbReference>
<keyword evidence="11" id="KW-1185">Reference proteome</keyword>
<keyword evidence="1 6" id="KW-0597">Phosphoprotein</keyword>
<organism evidence="10 11">
    <name type="scientific">Bacteroides oleiciplenus YIT 12058</name>
    <dbReference type="NCBI Taxonomy" id="742727"/>
    <lineage>
        <taxon>Bacteria</taxon>
        <taxon>Pseudomonadati</taxon>
        <taxon>Bacteroidota</taxon>
        <taxon>Bacteroidia</taxon>
        <taxon>Bacteroidales</taxon>
        <taxon>Bacteroidaceae</taxon>
        <taxon>Bacteroides</taxon>
    </lineage>
</organism>
<dbReference type="InterPro" id="IPR039420">
    <property type="entry name" value="WalR-like"/>
</dbReference>
<dbReference type="GO" id="GO:0006355">
    <property type="term" value="P:regulation of DNA-templated transcription"/>
    <property type="evidence" value="ECO:0007669"/>
    <property type="project" value="InterPro"/>
</dbReference>
<dbReference type="EMBL" id="ADLF01000024">
    <property type="protein sequence ID" value="EKU87601.1"/>
    <property type="molecule type" value="Genomic_DNA"/>
</dbReference>
<dbReference type="GO" id="GO:0000976">
    <property type="term" value="F:transcription cis-regulatory region binding"/>
    <property type="evidence" value="ECO:0007669"/>
    <property type="project" value="TreeGrafter"/>
</dbReference>
<proteinExistence type="predicted"/>
<keyword evidence="5" id="KW-0804">Transcription</keyword>
<dbReference type="CDD" id="cd00156">
    <property type="entry name" value="REC"/>
    <property type="match status" value="1"/>
</dbReference>
<dbReference type="Pfam" id="PF00486">
    <property type="entry name" value="Trans_reg_C"/>
    <property type="match status" value="1"/>
</dbReference>
<dbReference type="GO" id="GO:0032993">
    <property type="term" value="C:protein-DNA complex"/>
    <property type="evidence" value="ECO:0007669"/>
    <property type="project" value="TreeGrafter"/>
</dbReference>
<dbReference type="SMART" id="SM00862">
    <property type="entry name" value="Trans_reg_C"/>
    <property type="match status" value="1"/>
</dbReference>
<evidence type="ECO:0008006" key="12">
    <source>
        <dbReference type="Google" id="ProtNLM"/>
    </source>
</evidence>
<dbReference type="InterPro" id="IPR016032">
    <property type="entry name" value="Sig_transdc_resp-reg_C-effctor"/>
</dbReference>
<dbReference type="InterPro" id="IPR011006">
    <property type="entry name" value="CheY-like_superfamily"/>
</dbReference>
<dbReference type="PANTHER" id="PTHR48111:SF1">
    <property type="entry name" value="TWO-COMPONENT RESPONSE REGULATOR ORR33"/>
    <property type="match status" value="1"/>
</dbReference>
<feature type="domain" description="OmpR/PhoB-type" evidence="9">
    <location>
        <begin position="124"/>
        <end position="221"/>
    </location>
</feature>
<evidence type="ECO:0000259" key="9">
    <source>
        <dbReference type="PROSITE" id="PS51755"/>
    </source>
</evidence>
<dbReference type="SUPFAM" id="SSF46894">
    <property type="entry name" value="C-terminal effector domain of the bipartite response regulators"/>
    <property type="match status" value="1"/>
</dbReference>
<evidence type="ECO:0000256" key="6">
    <source>
        <dbReference type="PROSITE-ProRule" id="PRU00169"/>
    </source>
</evidence>
<evidence type="ECO:0000313" key="10">
    <source>
        <dbReference type="EMBL" id="EKU87601.1"/>
    </source>
</evidence>
<keyword evidence="4 7" id="KW-0238">DNA-binding</keyword>
<feature type="modified residue" description="4-aspartylphosphate" evidence="6">
    <location>
        <position position="54"/>
    </location>
</feature>
<evidence type="ECO:0000256" key="7">
    <source>
        <dbReference type="PROSITE-ProRule" id="PRU01091"/>
    </source>
</evidence>
<evidence type="ECO:0000256" key="2">
    <source>
        <dbReference type="ARBA" id="ARBA00023012"/>
    </source>
</evidence>
<dbReference type="SMART" id="SM00448">
    <property type="entry name" value="REC"/>
    <property type="match status" value="1"/>
</dbReference>
<dbReference type="Gene3D" id="1.10.10.10">
    <property type="entry name" value="Winged helix-like DNA-binding domain superfamily/Winged helix DNA-binding domain"/>
    <property type="match status" value="1"/>
</dbReference>
<dbReference type="InterPro" id="IPR001789">
    <property type="entry name" value="Sig_transdc_resp-reg_receiver"/>
</dbReference>
<dbReference type="RefSeq" id="WP_009132438.1">
    <property type="nucleotide sequence ID" value="NZ_JH992946.1"/>
</dbReference>
<dbReference type="PROSITE" id="PS50110">
    <property type="entry name" value="RESPONSE_REGULATORY"/>
    <property type="match status" value="1"/>
</dbReference>
<comment type="caution">
    <text evidence="10">The sequence shown here is derived from an EMBL/GenBank/DDBJ whole genome shotgun (WGS) entry which is preliminary data.</text>
</comment>
<name>K9DWI8_9BACE</name>
<dbReference type="PROSITE" id="PS51755">
    <property type="entry name" value="OMPR_PHOB"/>
    <property type="match status" value="1"/>
</dbReference>
<dbReference type="InterPro" id="IPR036388">
    <property type="entry name" value="WH-like_DNA-bd_sf"/>
</dbReference>
<dbReference type="GO" id="GO:0000156">
    <property type="term" value="F:phosphorelay response regulator activity"/>
    <property type="evidence" value="ECO:0007669"/>
    <property type="project" value="TreeGrafter"/>
</dbReference>
<evidence type="ECO:0000313" key="11">
    <source>
        <dbReference type="Proteomes" id="UP000009872"/>
    </source>
</evidence>
<evidence type="ECO:0000256" key="5">
    <source>
        <dbReference type="ARBA" id="ARBA00023163"/>
    </source>
</evidence>
<gene>
    <name evidence="10" type="ORF">HMPREF9447_05060</name>
</gene>
<dbReference type="PANTHER" id="PTHR48111">
    <property type="entry name" value="REGULATOR OF RPOS"/>
    <property type="match status" value="1"/>
</dbReference>
<evidence type="ECO:0000256" key="4">
    <source>
        <dbReference type="ARBA" id="ARBA00023125"/>
    </source>
</evidence>
<dbReference type="OrthoDB" id="1524092at2"/>
<dbReference type="Gene3D" id="3.40.50.2300">
    <property type="match status" value="1"/>
</dbReference>
<dbReference type="SUPFAM" id="SSF52172">
    <property type="entry name" value="CheY-like"/>
    <property type="match status" value="1"/>
</dbReference>
<dbReference type="Pfam" id="PF00072">
    <property type="entry name" value="Response_reg"/>
    <property type="match status" value="1"/>
</dbReference>
<evidence type="ECO:0000256" key="3">
    <source>
        <dbReference type="ARBA" id="ARBA00023015"/>
    </source>
</evidence>
<evidence type="ECO:0000256" key="1">
    <source>
        <dbReference type="ARBA" id="ARBA00022553"/>
    </source>
</evidence>
<dbReference type="Proteomes" id="UP000009872">
    <property type="component" value="Unassembled WGS sequence"/>
</dbReference>
<dbReference type="PATRIC" id="fig|742727.4.peg.5167"/>
<dbReference type="AlphaFoldDB" id="K9DWI8"/>
<dbReference type="CDD" id="cd00383">
    <property type="entry name" value="trans_reg_C"/>
    <property type="match status" value="1"/>
</dbReference>
<protein>
    <recommendedName>
        <fullName evidence="12">Response regulatory domain-containing protein</fullName>
    </recommendedName>
</protein>
<dbReference type="STRING" id="742727.HMPREF9447_05060"/>
<sequence length="222" mass="24964">MDKIKVLFVDDDVTLGNIVTMALEDSGYEVHYQTSLTAIKPVIQELAPDIIVLDVEIGNKNGIDITPELKIIAPEIPILFVSSHVDASEVVKALNAGGVAYLKKPFEIEELTAYISRHTAAFHMQPMQIGRFTLNAEDNLLMKGEEVVKKLSVFESKLLKLLMLNMNKVVTREQIERELWEGGYANEQSLNNYIAKLRKYLSEDESLDLITIPKVGYKLSQN</sequence>
<keyword evidence="3" id="KW-0805">Transcription regulation</keyword>
<feature type="DNA-binding region" description="OmpR/PhoB-type" evidence="7">
    <location>
        <begin position="124"/>
        <end position="221"/>
    </location>
</feature>
<feature type="domain" description="Response regulatory" evidence="8">
    <location>
        <begin position="5"/>
        <end position="119"/>
    </location>
</feature>
<dbReference type="GO" id="GO:0005829">
    <property type="term" value="C:cytosol"/>
    <property type="evidence" value="ECO:0007669"/>
    <property type="project" value="TreeGrafter"/>
</dbReference>
<accession>K9DWI8</accession>
<evidence type="ECO:0000259" key="8">
    <source>
        <dbReference type="PROSITE" id="PS50110"/>
    </source>
</evidence>
<dbReference type="HOGENOM" id="CLU_000445_30_3_10"/>
<reference evidence="10 11" key="1">
    <citation type="submission" date="2012-09" db="EMBL/GenBank/DDBJ databases">
        <title>The Genome Sequence of Bacteroides oleiciplenus YIT 12058.</title>
        <authorList>
            <consortium name="The Broad Institute Genome Sequencing Platform"/>
            <person name="Earl A."/>
            <person name="Ward D."/>
            <person name="Feldgarden M."/>
            <person name="Gevers D."/>
            <person name="Morotomi M."/>
            <person name="Walker B."/>
            <person name="Young S.K."/>
            <person name="Zeng Q."/>
            <person name="Gargeya S."/>
            <person name="Fitzgerald M."/>
            <person name="Haas B."/>
            <person name="Abouelleil A."/>
            <person name="Alvarado L."/>
            <person name="Arachchi H.M."/>
            <person name="Berlin A.M."/>
            <person name="Chapman S.B."/>
            <person name="Goldberg J."/>
            <person name="Griggs A."/>
            <person name="Gujja S."/>
            <person name="Hansen M."/>
            <person name="Howarth C."/>
            <person name="Imamovic A."/>
            <person name="Larimer J."/>
            <person name="McCowen C."/>
            <person name="Montmayeur A."/>
            <person name="Murphy C."/>
            <person name="Neiman D."/>
            <person name="Pearson M."/>
            <person name="Priest M."/>
            <person name="Roberts A."/>
            <person name="Saif S."/>
            <person name="Shea T."/>
            <person name="Sisk P."/>
            <person name="Sykes S."/>
            <person name="Wortman J."/>
            <person name="Nusbaum C."/>
            <person name="Birren B."/>
        </authorList>
    </citation>
    <scope>NUCLEOTIDE SEQUENCE [LARGE SCALE GENOMIC DNA]</scope>
    <source>
        <strain evidence="10 11">YIT 12058</strain>
    </source>
</reference>
<dbReference type="eggNOG" id="COG0745">
    <property type="taxonomic scope" value="Bacteria"/>
</dbReference>